<dbReference type="CDD" id="cd02241">
    <property type="entry name" value="cupin_OxOx"/>
    <property type="match status" value="1"/>
</dbReference>
<dbReference type="Pfam" id="PF00190">
    <property type="entry name" value="Cupin_1"/>
    <property type="match status" value="1"/>
</dbReference>
<dbReference type="Proteomes" id="UP001310594">
    <property type="component" value="Unassembled WGS sequence"/>
</dbReference>
<evidence type="ECO:0000313" key="9">
    <source>
        <dbReference type="EMBL" id="KAK5697541.1"/>
    </source>
</evidence>
<accession>A0AAN7VPX0</accession>
<evidence type="ECO:0000256" key="6">
    <source>
        <dbReference type="SAM" id="MobiDB-lite"/>
    </source>
</evidence>
<dbReference type="GO" id="GO:0030145">
    <property type="term" value="F:manganese ion binding"/>
    <property type="evidence" value="ECO:0007669"/>
    <property type="project" value="InterPro"/>
</dbReference>
<dbReference type="AlphaFoldDB" id="A0AAN7VPX0"/>
<dbReference type="EMBL" id="JAVRQU010000011">
    <property type="protein sequence ID" value="KAK5697541.1"/>
    <property type="molecule type" value="Genomic_DNA"/>
</dbReference>
<dbReference type="PRINTS" id="PR00325">
    <property type="entry name" value="GERMIN"/>
</dbReference>
<feature type="domain" description="Cupin type-1" evidence="8">
    <location>
        <begin position="85"/>
        <end position="223"/>
    </location>
</feature>
<comment type="subcellular location">
    <subcellularLocation>
        <location evidence="1">Secreted</location>
    </subcellularLocation>
</comment>
<feature type="region of interest" description="Disordered" evidence="6">
    <location>
        <begin position="26"/>
        <end position="49"/>
    </location>
</feature>
<dbReference type="Gene3D" id="2.60.120.10">
    <property type="entry name" value="Jelly Rolls"/>
    <property type="match status" value="1"/>
</dbReference>
<dbReference type="InterPro" id="IPR014710">
    <property type="entry name" value="RmlC-like_jellyroll"/>
</dbReference>
<dbReference type="InterPro" id="IPR001929">
    <property type="entry name" value="Germin"/>
</dbReference>
<dbReference type="InterPro" id="IPR011051">
    <property type="entry name" value="RmlC_Cupin_sf"/>
</dbReference>
<evidence type="ECO:0000256" key="5">
    <source>
        <dbReference type="ARBA" id="ARBA00023211"/>
    </source>
</evidence>
<gene>
    <name evidence="9" type="ORF">LTR97_007679</name>
</gene>
<feature type="signal peptide" evidence="7">
    <location>
        <begin position="1"/>
        <end position="18"/>
    </location>
</feature>
<comment type="caution">
    <text evidence="9">The sequence shown here is derived from an EMBL/GenBank/DDBJ whole genome shotgun (WGS) entry which is preliminary data.</text>
</comment>
<evidence type="ECO:0000256" key="1">
    <source>
        <dbReference type="ARBA" id="ARBA00004613"/>
    </source>
</evidence>
<dbReference type="SUPFAM" id="SSF51182">
    <property type="entry name" value="RmlC-like cupins"/>
    <property type="match status" value="1"/>
</dbReference>
<dbReference type="InterPro" id="IPR006045">
    <property type="entry name" value="Cupin_1"/>
</dbReference>
<evidence type="ECO:0000256" key="4">
    <source>
        <dbReference type="ARBA" id="ARBA00022723"/>
    </source>
</evidence>
<keyword evidence="3" id="KW-0964">Secreted</keyword>
<sequence length="268" mass="29007">MIYATLLLTGLLTGLTSAAPIKHPLVSRQQSGQQGWQGRNGTTGRANPTYTTEQLNNIKLAFSAADRYKYIQSLGDTDDYFKFDYSVSANPNPVAGRGQGGQGDLSYVDNWPVLLGTGVAMSMGFMNPCGMNTPHTHNRATELLVIVQGNNVHTSFVQESGLTTPITTTLNQYQGAVLPIGSIHYEFNDSCEPAVFVAGFSNEDPGLSRTANNFFGEDDEIVKADLGFPDFLDHVNVPSFHSRIPKAFALGAQECLDRCGIKYNATEG</sequence>
<evidence type="ECO:0000256" key="3">
    <source>
        <dbReference type="ARBA" id="ARBA00022525"/>
    </source>
</evidence>
<name>A0AAN7VPX0_9PEZI</name>
<protein>
    <recommendedName>
        <fullName evidence="8">Cupin type-1 domain-containing protein</fullName>
    </recommendedName>
</protein>
<reference evidence="9" key="1">
    <citation type="submission" date="2023-08" db="EMBL/GenBank/DDBJ databases">
        <title>Black Yeasts Isolated from many extreme environments.</title>
        <authorList>
            <person name="Coleine C."/>
            <person name="Stajich J.E."/>
            <person name="Selbmann L."/>
        </authorList>
    </citation>
    <scope>NUCLEOTIDE SEQUENCE</scope>
    <source>
        <strain evidence="9">CCFEE 5810</strain>
    </source>
</reference>
<feature type="compositionally biased region" description="Low complexity" evidence="6">
    <location>
        <begin position="27"/>
        <end position="40"/>
    </location>
</feature>
<keyword evidence="5" id="KW-0464">Manganese</keyword>
<organism evidence="9 10">
    <name type="scientific">Elasticomyces elasticus</name>
    <dbReference type="NCBI Taxonomy" id="574655"/>
    <lineage>
        <taxon>Eukaryota</taxon>
        <taxon>Fungi</taxon>
        <taxon>Dikarya</taxon>
        <taxon>Ascomycota</taxon>
        <taxon>Pezizomycotina</taxon>
        <taxon>Dothideomycetes</taxon>
        <taxon>Dothideomycetidae</taxon>
        <taxon>Mycosphaerellales</taxon>
        <taxon>Teratosphaeriaceae</taxon>
        <taxon>Elasticomyces</taxon>
    </lineage>
</organism>
<proteinExistence type="inferred from homology"/>
<dbReference type="SMART" id="SM00835">
    <property type="entry name" value="Cupin_1"/>
    <property type="match status" value="1"/>
</dbReference>
<evidence type="ECO:0000259" key="8">
    <source>
        <dbReference type="SMART" id="SM00835"/>
    </source>
</evidence>
<evidence type="ECO:0000256" key="7">
    <source>
        <dbReference type="SAM" id="SignalP"/>
    </source>
</evidence>
<evidence type="ECO:0000256" key="2">
    <source>
        <dbReference type="ARBA" id="ARBA00007456"/>
    </source>
</evidence>
<dbReference type="GO" id="GO:0005576">
    <property type="term" value="C:extracellular region"/>
    <property type="evidence" value="ECO:0007669"/>
    <property type="project" value="UniProtKB-SubCell"/>
</dbReference>
<dbReference type="PANTHER" id="PTHR31238">
    <property type="entry name" value="GERMIN-LIKE PROTEIN SUBFAMILY 3 MEMBER 3"/>
    <property type="match status" value="1"/>
</dbReference>
<keyword evidence="7" id="KW-0732">Signal</keyword>
<evidence type="ECO:0000313" key="10">
    <source>
        <dbReference type="Proteomes" id="UP001310594"/>
    </source>
</evidence>
<comment type="similarity">
    <text evidence="2">Belongs to the germin family.</text>
</comment>
<keyword evidence="4" id="KW-0479">Metal-binding</keyword>
<feature type="chain" id="PRO_5042859530" description="Cupin type-1 domain-containing protein" evidence="7">
    <location>
        <begin position="19"/>
        <end position="268"/>
    </location>
</feature>